<dbReference type="EMBL" id="CP136897">
    <property type="protein sequence ID" value="WOL17019.1"/>
    <property type="molecule type" value="Genomic_DNA"/>
</dbReference>
<dbReference type="Proteomes" id="UP001327560">
    <property type="component" value="Chromosome 8"/>
</dbReference>
<dbReference type="GO" id="GO:0005576">
    <property type="term" value="C:extracellular region"/>
    <property type="evidence" value="ECO:0007669"/>
    <property type="project" value="TreeGrafter"/>
</dbReference>
<accession>A0AAQ3KYF1</accession>
<dbReference type="Gene3D" id="3.20.20.80">
    <property type="entry name" value="Glycosidases"/>
    <property type="match status" value="1"/>
</dbReference>
<dbReference type="GO" id="GO:0005975">
    <property type="term" value="P:carbohydrate metabolic process"/>
    <property type="evidence" value="ECO:0007669"/>
    <property type="project" value="InterPro"/>
</dbReference>
<evidence type="ECO:0000313" key="4">
    <source>
        <dbReference type="Proteomes" id="UP001327560"/>
    </source>
</evidence>
<dbReference type="InterPro" id="IPR017853">
    <property type="entry name" value="GH"/>
</dbReference>
<reference evidence="3 4" key="1">
    <citation type="submission" date="2023-10" db="EMBL/GenBank/DDBJ databases">
        <title>Chromosome-scale genome assembly provides insights into flower coloration mechanisms of Canna indica.</title>
        <authorList>
            <person name="Li C."/>
        </authorList>
    </citation>
    <scope>NUCLEOTIDE SEQUENCE [LARGE SCALE GENOMIC DNA]</scope>
    <source>
        <tissue evidence="3">Flower</tissue>
    </source>
</reference>
<dbReference type="GO" id="GO:0006032">
    <property type="term" value="P:chitin catabolic process"/>
    <property type="evidence" value="ECO:0007669"/>
    <property type="project" value="TreeGrafter"/>
</dbReference>
<dbReference type="GO" id="GO:0004568">
    <property type="term" value="F:chitinase activity"/>
    <property type="evidence" value="ECO:0007669"/>
    <property type="project" value="TreeGrafter"/>
</dbReference>
<sequence length="131" mass="14894">MYFAPRFFLSHTPQLHSAKQMAVVLDWINVMCYDFHGSWDTTATGEHPAMYDPRSNISTSYKLESWIASSEGGDGHAALRPDVEAQRPEASQHGGRGRRKECSFTRRWWSSTGTTTRRWAADLCYFSALSL</sequence>
<gene>
    <name evidence="3" type="ORF">Cni_G25808</name>
</gene>
<feature type="domain" description="GH18" evidence="2">
    <location>
        <begin position="1"/>
        <end position="131"/>
    </location>
</feature>
<dbReference type="SUPFAM" id="SSF51445">
    <property type="entry name" value="(Trans)glycosidases"/>
    <property type="match status" value="1"/>
</dbReference>
<keyword evidence="4" id="KW-1185">Reference proteome</keyword>
<feature type="region of interest" description="Disordered" evidence="1">
    <location>
        <begin position="71"/>
        <end position="98"/>
    </location>
</feature>
<protein>
    <submittedName>
        <fullName evidence="3">Acidic mammalian chitinase-like</fullName>
    </submittedName>
</protein>
<dbReference type="AlphaFoldDB" id="A0AAQ3KYF1"/>
<dbReference type="Pfam" id="PF00704">
    <property type="entry name" value="Glyco_hydro_18"/>
    <property type="match status" value="1"/>
</dbReference>
<dbReference type="PROSITE" id="PS51910">
    <property type="entry name" value="GH18_2"/>
    <property type="match status" value="1"/>
</dbReference>
<name>A0AAQ3KYF1_9LILI</name>
<dbReference type="PANTHER" id="PTHR11177">
    <property type="entry name" value="CHITINASE"/>
    <property type="match status" value="1"/>
</dbReference>
<proteinExistence type="predicted"/>
<dbReference type="InterPro" id="IPR050314">
    <property type="entry name" value="Glycosyl_Hydrlase_18"/>
</dbReference>
<dbReference type="PANTHER" id="PTHR11177:SF317">
    <property type="entry name" value="CHITINASE 12-RELATED"/>
    <property type="match status" value="1"/>
</dbReference>
<evidence type="ECO:0000259" key="2">
    <source>
        <dbReference type="PROSITE" id="PS51910"/>
    </source>
</evidence>
<dbReference type="GO" id="GO:0008061">
    <property type="term" value="F:chitin binding"/>
    <property type="evidence" value="ECO:0007669"/>
    <property type="project" value="TreeGrafter"/>
</dbReference>
<organism evidence="3 4">
    <name type="scientific">Canna indica</name>
    <name type="common">Indian-shot</name>
    <dbReference type="NCBI Taxonomy" id="4628"/>
    <lineage>
        <taxon>Eukaryota</taxon>
        <taxon>Viridiplantae</taxon>
        <taxon>Streptophyta</taxon>
        <taxon>Embryophyta</taxon>
        <taxon>Tracheophyta</taxon>
        <taxon>Spermatophyta</taxon>
        <taxon>Magnoliopsida</taxon>
        <taxon>Liliopsida</taxon>
        <taxon>Zingiberales</taxon>
        <taxon>Cannaceae</taxon>
        <taxon>Canna</taxon>
    </lineage>
</organism>
<feature type="compositionally biased region" description="Basic and acidic residues" evidence="1">
    <location>
        <begin position="73"/>
        <end position="87"/>
    </location>
</feature>
<dbReference type="InterPro" id="IPR001223">
    <property type="entry name" value="Glyco_hydro18_cat"/>
</dbReference>
<evidence type="ECO:0000256" key="1">
    <source>
        <dbReference type="SAM" id="MobiDB-lite"/>
    </source>
</evidence>
<evidence type="ECO:0000313" key="3">
    <source>
        <dbReference type="EMBL" id="WOL17019.1"/>
    </source>
</evidence>